<name>A0A1J9NZH8_9EURO</name>
<dbReference type="InterPro" id="IPR036757">
    <property type="entry name" value="TFR-like_dimer_dom_sf"/>
</dbReference>
<proteinExistence type="predicted"/>
<dbReference type="EMBL" id="LGRN01001592">
    <property type="protein sequence ID" value="OJD09382.1"/>
    <property type="molecule type" value="Genomic_DNA"/>
</dbReference>
<dbReference type="Pfam" id="PF04253">
    <property type="entry name" value="TFR_dimer"/>
    <property type="match status" value="1"/>
</dbReference>
<evidence type="ECO:0000313" key="2">
    <source>
        <dbReference type="EMBL" id="OJD09382.1"/>
    </source>
</evidence>
<protein>
    <recommendedName>
        <fullName evidence="1">Transferrin receptor-like dimerisation domain-containing protein</fullName>
    </recommendedName>
</protein>
<feature type="domain" description="Transferrin receptor-like dimerisation" evidence="1">
    <location>
        <begin position="1"/>
        <end position="58"/>
    </location>
</feature>
<dbReference type="Gene3D" id="1.20.930.40">
    <property type="entry name" value="Transferrin receptor-like, dimerisation domain"/>
    <property type="match status" value="1"/>
</dbReference>
<reference evidence="2 3" key="1">
    <citation type="submission" date="2015-07" db="EMBL/GenBank/DDBJ databases">
        <title>Emmonsia species relationships and genome sequence.</title>
        <authorList>
            <consortium name="The Broad Institute Genomics Platform"/>
            <person name="Cuomo C.A."/>
            <person name="Munoz J.F."/>
            <person name="Imamovic A."/>
            <person name="Priest M.E."/>
            <person name="Young S."/>
            <person name="Clay O.K."/>
            <person name="McEwen J.G."/>
        </authorList>
    </citation>
    <scope>NUCLEOTIDE SEQUENCE [LARGE SCALE GENOMIC DNA]</scope>
    <source>
        <strain evidence="2 3">UAMH 9510</strain>
    </source>
</reference>
<dbReference type="AlphaFoldDB" id="A0A1J9NZH8"/>
<evidence type="ECO:0000259" key="1">
    <source>
        <dbReference type="Pfam" id="PF04253"/>
    </source>
</evidence>
<accession>A0A1J9NZH8</accession>
<dbReference type="VEuPathDB" id="FungiDB:AJ78_09073"/>
<organism evidence="2 3">
    <name type="scientific">Emergomyces pasteurianus Ep9510</name>
    <dbReference type="NCBI Taxonomy" id="1447872"/>
    <lineage>
        <taxon>Eukaryota</taxon>
        <taxon>Fungi</taxon>
        <taxon>Dikarya</taxon>
        <taxon>Ascomycota</taxon>
        <taxon>Pezizomycotina</taxon>
        <taxon>Eurotiomycetes</taxon>
        <taxon>Eurotiomycetidae</taxon>
        <taxon>Onygenales</taxon>
        <taxon>Ajellomycetaceae</taxon>
        <taxon>Emergomyces</taxon>
    </lineage>
</organism>
<dbReference type="STRING" id="1447872.A0A1J9NZH8"/>
<gene>
    <name evidence="2" type="ORF">AJ78_09073</name>
</gene>
<comment type="caution">
    <text evidence="2">The sequence shown here is derived from an EMBL/GenBank/DDBJ whole genome shotgun (WGS) entry which is preliminary data.</text>
</comment>
<feature type="non-terminal residue" evidence="2">
    <location>
        <position position="1"/>
    </location>
</feature>
<evidence type="ECO:0000313" key="3">
    <source>
        <dbReference type="Proteomes" id="UP000182235"/>
    </source>
</evidence>
<dbReference type="SUPFAM" id="SSF47672">
    <property type="entry name" value="Transferrin receptor-like dimerisation domain"/>
    <property type="match status" value="1"/>
</dbReference>
<dbReference type="Proteomes" id="UP000182235">
    <property type="component" value="Unassembled WGS sequence"/>
</dbReference>
<dbReference type="InterPro" id="IPR007365">
    <property type="entry name" value="TFR-like_dimer_dom"/>
</dbReference>
<sequence>IPNRTQFKHVVFGPQAWSGDDAAFFPAIRDAIDAGNWTETQGWIDRVSKIISDACISLVN</sequence>
<keyword evidence="3" id="KW-1185">Reference proteome</keyword>
<dbReference type="OrthoDB" id="5841748at2759"/>